<sequence>MVISWFKKLNSMTVFQWPWSWSISSSSPSPSGSSWRGFHLGFSLVDDLLFQILYCVESVVLVFAFCFFFLCCGCNI</sequence>
<evidence type="ECO:0000313" key="3">
    <source>
        <dbReference type="Proteomes" id="UP000623129"/>
    </source>
</evidence>
<dbReference type="EMBL" id="SWLB01000003">
    <property type="protein sequence ID" value="KAF3339933.1"/>
    <property type="molecule type" value="Genomic_DNA"/>
</dbReference>
<evidence type="ECO:0000313" key="2">
    <source>
        <dbReference type="EMBL" id="KAF3339933.1"/>
    </source>
</evidence>
<gene>
    <name evidence="2" type="ORF">FCM35_KLT15704</name>
</gene>
<proteinExistence type="predicted"/>
<keyword evidence="1" id="KW-0472">Membrane</keyword>
<keyword evidence="1" id="KW-0812">Transmembrane</keyword>
<keyword evidence="3" id="KW-1185">Reference proteome</keyword>
<reference evidence="2" key="1">
    <citation type="submission" date="2020-01" db="EMBL/GenBank/DDBJ databases">
        <title>Genome sequence of Kobresia littledalei, the first chromosome-level genome in the family Cyperaceae.</title>
        <authorList>
            <person name="Qu G."/>
        </authorList>
    </citation>
    <scope>NUCLEOTIDE SEQUENCE</scope>
    <source>
        <strain evidence="2">C.B.Clarke</strain>
        <tissue evidence="2">Leaf</tissue>
    </source>
</reference>
<dbReference type="AlphaFoldDB" id="A0A833RHF6"/>
<dbReference type="Proteomes" id="UP000623129">
    <property type="component" value="Unassembled WGS sequence"/>
</dbReference>
<protein>
    <submittedName>
        <fullName evidence="2">Uncharacterized protein</fullName>
    </submittedName>
</protein>
<evidence type="ECO:0000256" key="1">
    <source>
        <dbReference type="SAM" id="Phobius"/>
    </source>
</evidence>
<feature type="transmembrane region" description="Helical" evidence="1">
    <location>
        <begin position="48"/>
        <end position="72"/>
    </location>
</feature>
<organism evidence="2 3">
    <name type="scientific">Carex littledalei</name>
    <dbReference type="NCBI Taxonomy" id="544730"/>
    <lineage>
        <taxon>Eukaryota</taxon>
        <taxon>Viridiplantae</taxon>
        <taxon>Streptophyta</taxon>
        <taxon>Embryophyta</taxon>
        <taxon>Tracheophyta</taxon>
        <taxon>Spermatophyta</taxon>
        <taxon>Magnoliopsida</taxon>
        <taxon>Liliopsida</taxon>
        <taxon>Poales</taxon>
        <taxon>Cyperaceae</taxon>
        <taxon>Cyperoideae</taxon>
        <taxon>Cariceae</taxon>
        <taxon>Carex</taxon>
        <taxon>Carex subgen. Euthyceras</taxon>
    </lineage>
</organism>
<keyword evidence="1" id="KW-1133">Transmembrane helix</keyword>
<dbReference type="PANTHER" id="PTHR33726:SF3">
    <property type="entry name" value="TRANSMEMBRANE PROTEIN"/>
    <property type="match status" value="1"/>
</dbReference>
<dbReference type="PANTHER" id="PTHR33726">
    <property type="entry name" value="TRANSMEMBRANE PROTEIN"/>
    <property type="match status" value="1"/>
</dbReference>
<comment type="caution">
    <text evidence="2">The sequence shown here is derived from an EMBL/GenBank/DDBJ whole genome shotgun (WGS) entry which is preliminary data.</text>
</comment>
<name>A0A833RHF6_9POAL</name>
<accession>A0A833RHF6</accession>